<sequence length="191" mass="20525">MNEHDKPQSPALPGDGTGVDAAPSSFRIQGLVEEPAKVMRIGSMIKQLLEEVRTAPLDDGARATLADIHERSVSELESGLSPELVGELRRIRLPFTEDQTPSEAELRIAQAQLVGWLEGVFHGIQTALAAQQLASEQLARRIQLRELPPGTPVAPGIVINDRGEPERVAPGRPAPDRAPAEDNDGGPGQYL</sequence>
<organism evidence="6 7">
    <name type="scientific">Arthrobacter rhombi</name>
    <dbReference type="NCBI Taxonomy" id="71253"/>
    <lineage>
        <taxon>Bacteria</taxon>
        <taxon>Bacillati</taxon>
        <taxon>Actinomycetota</taxon>
        <taxon>Actinomycetes</taxon>
        <taxon>Micrococcales</taxon>
        <taxon>Micrococcaceae</taxon>
        <taxon>Arthrobacter</taxon>
    </lineage>
</organism>
<reference evidence="6 7" key="1">
    <citation type="submission" date="2017-02" db="EMBL/GenBank/DDBJ databases">
        <authorList>
            <person name="Peterson S.W."/>
        </authorList>
    </citation>
    <scope>NUCLEOTIDE SEQUENCE [LARGE SCALE GENOMIC DNA]</scope>
    <source>
        <strain evidence="6 7">B Ar 00.02</strain>
    </source>
</reference>
<dbReference type="InterPro" id="IPR019695">
    <property type="entry name" value="Proteasome_act"/>
</dbReference>
<comment type="subunit">
    <text evidence="2">Forms a homooligomeric, either hexameric or heptameric, ring-like structure which stacks co-axially with the proteasomal alpha-rings.</text>
</comment>
<accession>A0A1R4F801</accession>
<dbReference type="Pfam" id="PF10759">
    <property type="entry name" value="BPA"/>
    <property type="match status" value="1"/>
</dbReference>
<dbReference type="AlphaFoldDB" id="A0A1R4F801"/>
<keyword evidence="4" id="KW-0647">Proteasome</keyword>
<protein>
    <recommendedName>
        <fullName evidence="3">Bacterial proteasome activator</fullName>
    </recommendedName>
</protein>
<name>A0A1R4F801_9MICC</name>
<dbReference type="GO" id="GO:0061136">
    <property type="term" value="P:regulation of proteasomal protein catabolic process"/>
    <property type="evidence" value="ECO:0007669"/>
    <property type="project" value="InterPro"/>
</dbReference>
<evidence type="ECO:0000256" key="5">
    <source>
        <dbReference type="SAM" id="MobiDB-lite"/>
    </source>
</evidence>
<evidence type="ECO:0000256" key="1">
    <source>
        <dbReference type="ARBA" id="ARBA00006639"/>
    </source>
</evidence>
<dbReference type="Proteomes" id="UP000195913">
    <property type="component" value="Unassembled WGS sequence"/>
</dbReference>
<comment type="similarity">
    <text evidence="1">Belongs to the Bpa family.</text>
</comment>
<feature type="region of interest" description="Disordered" evidence="5">
    <location>
        <begin position="153"/>
        <end position="191"/>
    </location>
</feature>
<evidence type="ECO:0000256" key="3">
    <source>
        <dbReference type="ARBA" id="ARBA00014831"/>
    </source>
</evidence>
<evidence type="ECO:0000313" key="6">
    <source>
        <dbReference type="EMBL" id="SJM52038.1"/>
    </source>
</evidence>
<proteinExistence type="inferred from homology"/>
<evidence type="ECO:0000256" key="2">
    <source>
        <dbReference type="ARBA" id="ARBA00011402"/>
    </source>
</evidence>
<dbReference type="RefSeq" id="WP_086995058.1">
    <property type="nucleotide sequence ID" value="NZ_FUHW01000013.1"/>
</dbReference>
<evidence type="ECO:0000313" key="7">
    <source>
        <dbReference type="Proteomes" id="UP000195913"/>
    </source>
</evidence>
<gene>
    <name evidence="6" type="ORF">FM101_02685</name>
</gene>
<keyword evidence="7" id="KW-1185">Reference proteome</keyword>
<dbReference type="EMBL" id="FUHW01000013">
    <property type="protein sequence ID" value="SJM52038.1"/>
    <property type="molecule type" value="Genomic_DNA"/>
</dbReference>
<feature type="compositionally biased region" description="Basic and acidic residues" evidence="5">
    <location>
        <begin position="161"/>
        <end position="180"/>
    </location>
</feature>
<dbReference type="GO" id="GO:0000502">
    <property type="term" value="C:proteasome complex"/>
    <property type="evidence" value="ECO:0007669"/>
    <property type="project" value="UniProtKB-KW"/>
</dbReference>
<evidence type="ECO:0000256" key="4">
    <source>
        <dbReference type="ARBA" id="ARBA00022942"/>
    </source>
</evidence>
<feature type="region of interest" description="Disordered" evidence="5">
    <location>
        <begin position="1"/>
        <end position="25"/>
    </location>
</feature>